<keyword evidence="3" id="KW-1185">Reference proteome</keyword>
<comment type="caution">
    <text evidence="2">The sequence shown here is derived from an EMBL/GenBank/DDBJ whole genome shotgun (WGS) entry which is preliminary data.</text>
</comment>
<sequence length="338" mass="39116">MTKDLAAANTFLFNKWMKEDDYNHRGIGNLKKNEFCIDYQRDKLFSPKLVKRRLNTSLYPQKSRRKSYVGISENEIHEFLIPISKMNVKPEPCLQLPNGKFIGKFNLNSPVCKKYEEFSALSSKPQPKVKGLDKTKRIKIIKRALNEPIKAQESSRSAYLVMNNRYKKCNKEQSKSSQKELRGDMGEDYQKLNKSLKKFLNSQPSSPRSKKSARKQRKDSLCQKVKLIKYDDQLGRSFYCETHKFNLTKKPQSLSKSDAYRMPTAASQSACNRNLKLLDPKILKRSTLRGLVKPITSLKGTLTKTQNPTSRLFEEGRKISMSISKMEALIREKPLKKF</sequence>
<reference evidence="2" key="1">
    <citation type="submission" date="2023-07" db="EMBL/GenBank/DDBJ databases">
        <authorList>
            <consortium name="AG Swart"/>
            <person name="Singh M."/>
            <person name="Singh A."/>
            <person name="Seah K."/>
            <person name="Emmerich C."/>
        </authorList>
    </citation>
    <scope>NUCLEOTIDE SEQUENCE</scope>
    <source>
        <strain evidence="2">DP1</strain>
    </source>
</reference>
<proteinExistence type="predicted"/>
<feature type="region of interest" description="Disordered" evidence="1">
    <location>
        <begin position="199"/>
        <end position="218"/>
    </location>
</feature>
<name>A0AAD1XIE8_EUPCR</name>
<dbReference type="Proteomes" id="UP001295684">
    <property type="component" value="Unassembled WGS sequence"/>
</dbReference>
<evidence type="ECO:0000313" key="2">
    <source>
        <dbReference type="EMBL" id="CAI2373232.1"/>
    </source>
</evidence>
<feature type="compositionally biased region" description="Basic residues" evidence="1">
    <location>
        <begin position="208"/>
        <end position="217"/>
    </location>
</feature>
<dbReference type="EMBL" id="CAMPGE010014568">
    <property type="protein sequence ID" value="CAI2373232.1"/>
    <property type="molecule type" value="Genomic_DNA"/>
</dbReference>
<organism evidence="2 3">
    <name type="scientific">Euplotes crassus</name>
    <dbReference type="NCBI Taxonomy" id="5936"/>
    <lineage>
        <taxon>Eukaryota</taxon>
        <taxon>Sar</taxon>
        <taxon>Alveolata</taxon>
        <taxon>Ciliophora</taxon>
        <taxon>Intramacronucleata</taxon>
        <taxon>Spirotrichea</taxon>
        <taxon>Hypotrichia</taxon>
        <taxon>Euplotida</taxon>
        <taxon>Euplotidae</taxon>
        <taxon>Moneuplotes</taxon>
    </lineage>
</organism>
<evidence type="ECO:0000313" key="3">
    <source>
        <dbReference type="Proteomes" id="UP001295684"/>
    </source>
</evidence>
<dbReference type="AlphaFoldDB" id="A0AAD1XIE8"/>
<protein>
    <submittedName>
        <fullName evidence="2">Uncharacterized protein</fullName>
    </submittedName>
</protein>
<accession>A0AAD1XIE8</accession>
<evidence type="ECO:0000256" key="1">
    <source>
        <dbReference type="SAM" id="MobiDB-lite"/>
    </source>
</evidence>
<gene>
    <name evidence="2" type="ORF">ECRASSUSDP1_LOCUS14573</name>
</gene>